<dbReference type="Proteomes" id="UP001189429">
    <property type="component" value="Unassembled WGS sequence"/>
</dbReference>
<feature type="non-terminal residue" evidence="2">
    <location>
        <position position="1"/>
    </location>
</feature>
<sequence>ALLALWNHRARDELLLRRLQRRAPVGRVHPGSGHGAAGRPVLETGRGKSLPSAFDGMIKLKRMLEWQGMELPKHLKDPEPSKQIPLLADVLDGLDEDGYGIGEDGYMSEEDAARAFLEAGGSFDDEELAAVRSGRHWRLPLR</sequence>
<feature type="region of interest" description="Disordered" evidence="1">
    <location>
        <begin position="26"/>
        <end position="46"/>
    </location>
</feature>
<keyword evidence="3" id="KW-1185">Reference proteome</keyword>
<organism evidence="2 3">
    <name type="scientific">Prorocentrum cordatum</name>
    <dbReference type="NCBI Taxonomy" id="2364126"/>
    <lineage>
        <taxon>Eukaryota</taxon>
        <taxon>Sar</taxon>
        <taxon>Alveolata</taxon>
        <taxon>Dinophyceae</taxon>
        <taxon>Prorocentrales</taxon>
        <taxon>Prorocentraceae</taxon>
        <taxon>Prorocentrum</taxon>
    </lineage>
</organism>
<evidence type="ECO:0000313" key="3">
    <source>
        <dbReference type="Proteomes" id="UP001189429"/>
    </source>
</evidence>
<accession>A0ABN9TJ80</accession>
<name>A0ABN9TJ80_9DINO</name>
<proteinExistence type="predicted"/>
<evidence type="ECO:0000313" key="2">
    <source>
        <dbReference type="EMBL" id="CAK0846015.1"/>
    </source>
</evidence>
<evidence type="ECO:0000256" key="1">
    <source>
        <dbReference type="SAM" id="MobiDB-lite"/>
    </source>
</evidence>
<protein>
    <submittedName>
        <fullName evidence="2">Uncharacterized protein</fullName>
    </submittedName>
</protein>
<gene>
    <name evidence="2" type="ORF">PCOR1329_LOCUS39626</name>
</gene>
<comment type="caution">
    <text evidence="2">The sequence shown here is derived from an EMBL/GenBank/DDBJ whole genome shotgun (WGS) entry which is preliminary data.</text>
</comment>
<dbReference type="EMBL" id="CAUYUJ010014785">
    <property type="protein sequence ID" value="CAK0846015.1"/>
    <property type="molecule type" value="Genomic_DNA"/>
</dbReference>
<reference evidence="2" key="1">
    <citation type="submission" date="2023-10" db="EMBL/GenBank/DDBJ databases">
        <authorList>
            <person name="Chen Y."/>
            <person name="Shah S."/>
            <person name="Dougan E. K."/>
            <person name="Thang M."/>
            <person name="Chan C."/>
        </authorList>
    </citation>
    <scope>NUCLEOTIDE SEQUENCE [LARGE SCALE GENOMIC DNA]</scope>
</reference>